<dbReference type="PANTHER" id="PTHR12283:SF2">
    <property type="entry name" value="PEPTIDE HYDROLASE"/>
    <property type="match status" value="1"/>
</dbReference>
<keyword evidence="5" id="KW-1185">Reference proteome</keyword>
<reference evidence="4 5" key="1">
    <citation type="journal article" date="2011" name="Proc. Natl. Acad. Sci. U.S.A.">
        <title>Genome and transcriptome analyses of the mountain pine beetle-fungal symbiont Grosmannia clavigera, a lodgepole pine pathogen.</title>
        <authorList>
            <person name="DiGuistini S."/>
            <person name="Wang Y."/>
            <person name="Liao N.Y."/>
            <person name="Taylor G."/>
            <person name="Tanguay P."/>
            <person name="Feau N."/>
            <person name="Henrissat B."/>
            <person name="Chan S.K."/>
            <person name="Hesse-Orce U."/>
            <person name="Alamouti S.M."/>
            <person name="Tsui C.K.M."/>
            <person name="Docking R.T."/>
            <person name="Levasseur A."/>
            <person name="Haridas S."/>
            <person name="Robertson G."/>
            <person name="Birol I."/>
            <person name="Holt R.A."/>
            <person name="Marra M.A."/>
            <person name="Hamelin R.C."/>
            <person name="Hirst M."/>
            <person name="Jones S.J.M."/>
            <person name="Bohlmann J."/>
            <person name="Breuil C."/>
        </authorList>
    </citation>
    <scope>NUCLEOTIDE SEQUENCE [LARGE SCALE GENOMIC DNA]</scope>
    <source>
        <strain evidence="5">kw1407 / UAMH 11150</strain>
    </source>
</reference>
<dbReference type="PANTHER" id="PTHR12283">
    <property type="entry name" value="GLUTAMINYL-PEPTIDE CYCLOTRANSFERASE"/>
    <property type="match status" value="1"/>
</dbReference>
<dbReference type="OrthoDB" id="3907302at2759"/>
<dbReference type="GO" id="GO:0016603">
    <property type="term" value="F:glutaminyl-peptide cyclotransferase activity"/>
    <property type="evidence" value="ECO:0007669"/>
    <property type="project" value="TreeGrafter"/>
</dbReference>
<dbReference type="Gene3D" id="3.40.630.10">
    <property type="entry name" value="Zn peptidases"/>
    <property type="match status" value="1"/>
</dbReference>
<dbReference type="GeneID" id="25981608"/>
<feature type="chain" id="PRO_5003264098" evidence="3">
    <location>
        <begin position="19"/>
        <end position="370"/>
    </location>
</feature>
<accession>F0XRX5</accession>
<keyword evidence="3" id="KW-0732">Signal</keyword>
<keyword evidence="1 4" id="KW-0808">Transferase</keyword>
<feature type="signal peptide" evidence="3">
    <location>
        <begin position="1"/>
        <end position="18"/>
    </location>
</feature>
<sequence length="370" mass="39794">MARLMPSILLLLASPSLAYKPLSDSFLQQTPSFSDADLDTDLVAPLLRLPSRAAGTPGHAAAQAHLAGFFATELPAWTMEWQNITEAVNSTGHTAQHLVFRREPPWTRPGQANLLTLAARYDASGPAAAVACALLMHAARSVDRFTAQMYREMEELGEGGTVAMDMGMQLVFLDGGRSASSASAGPASLAAAWENATNPALPASSYGYPNRLNQISLLVLLDGLGIQSVRGPGFSPDPVPSRYPTTHWTYRAAATIERRLRSLDLLEGDSSADQPLLPDDQTPVLQSILAASRRAGSLATSSDYLPFMRRGVSVLPLMPDRIDQGYGNNSRSSSNGTTPVVDYPTAIDWSRIVTAFVLEWLDMMEVEPVP</sequence>
<dbReference type="AlphaFoldDB" id="F0XRX5"/>
<dbReference type="HOGENOM" id="CLU_045003_0_0_1"/>
<dbReference type="RefSeq" id="XP_014169115.1">
    <property type="nucleotide sequence ID" value="XM_014313640.1"/>
</dbReference>
<evidence type="ECO:0000313" key="4">
    <source>
        <dbReference type="EMBL" id="EFW99632.1"/>
    </source>
</evidence>
<proteinExistence type="predicted"/>
<evidence type="ECO:0000256" key="3">
    <source>
        <dbReference type="SAM" id="SignalP"/>
    </source>
</evidence>
<dbReference type="SUPFAM" id="SSF53187">
    <property type="entry name" value="Zn-dependent exopeptidases"/>
    <property type="match status" value="1"/>
</dbReference>
<keyword evidence="2" id="KW-0012">Acyltransferase</keyword>
<protein>
    <submittedName>
        <fullName evidence="4">Glutaminyl-peptide cyclotransferase</fullName>
    </submittedName>
</protein>
<evidence type="ECO:0000256" key="2">
    <source>
        <dbReference type="ARBA" id="ARBA00023315"/>
    </source>
</evidence>
<dbReference type="Proteomes" id="UP000007796">
    <property type="component" value="Unassembled WGS sequence"/>
</dbReference>
<dbReference type="InParanoid" id="F0XRX5"/>
<evidence type="ECO:0000256" key="1">
    <source>
        <dbReference type="ARBA" id="ARBA00022679"/>
    </source>
</evidence>
<organism evidence="5">
    <name type="scientific">Grosmannia clavigera (strain kw1407 / UAMH 11150)</name>
    <name type="common">Blue stain fungus</name>
    <name type="synonym">Graphiocladiella clavigera</name>
    <dbReference type="NCBI Taxonomy" id="655863"/>
    <lineage>
        <taxon>Eukaryota</taxon>
        <taxon>Fungi</taxon>
        <taxon>Dikarya</taxon>
        <taxon>Ascomycota</taxon>
        <taxon>Pezizomycotina</taxon>
        <taxon>Sordariomycetes</taxon>
        <taxon>Sordariomycetidae</taxon>
        <taxon>Ophiostomatales</taxon>
        <taxon>Ophiostomataceae</taxon>
        <taxon>Leptographium</taxon>
    </lineage>
</organism>
<dbReference type="EMBL" id="GL629990">
    <property type="protein sequence ID" value="EFW99632.1"/>
    <property type="molecule type" value="Genomic_DNA"/>
</dbReference>
<name>F0XRX5_GROCL</name>
<evidence type="ECO:0000313" key="5">
    <source>
        <dbReference type="Proteomes" id="UP000007796"/>
    </source>
</evidence>
<dbReference type="GO" id="GO:0008270">
    <property type="term" value="F:zinc ion binding"/>
    <property type="evidence" value="ECO:0007669"/>
    <property type="project" value="TreeGrafter"/>
</dbReference>
<gene>
    <name evidence="4" type="ORF">CMQ_8000</name>
</gene>
<dbReference type="InterPro" id="IPR040234">
    <property type="entry name" value="QC/QCL"/>
</dbReference>
<dbReference type="eggNOG" id="KOG3946">
    <property type="taxonomic scope" value="Eukaryota"/>
</dbReference>